<proteinExistence type="predicted"/>
<dbReference type="EMBL" id="HACA01013404">
    <property type="protein sequence ID" value="CDW30765.1"/>
    <property type="molecule type" value="Transcribed_RNA"/>
</dbReference>
<organism evidence="1">
    <name type="scientific">Lepeophtheirus salmonis</name>
    <name type="common">Salmon louse</name>
    <name type="synonym">Caligus salmonis</name>
    <dbReference type="NCBI Taxonomy" id="72036"/>
    <lineage>
        <taxon>Eukaryota</taxon>
        <taxon>Metazoa</taxon>
        <taxon>Ecdysozoa</taxon>
        <taxon>Arthropoda</taxon>
        <taxon>Crustacea</taxon>
        <taxon>Multicrustacea</taxon>
        <taxon>Hexanauplia</taxon>
        <taxon>Copepoda</taxon>
        <taxon>Siphonostomatoida</taxon>
        <taxon>Caligidae</taxon>
        <taxon>Lepeophtheirus</taxon>
    </lineage>
</organism>
<protein>
    <submittedName>
        <fullName evidence="1">Uncharacterized protein</fullName>
    </submittedName>
</protein>
<name>A0A0K2TY30_LEPSM</name>
<dbReference type="AlphaFoldDB" id="A0A0K2TY30"/>
<sequence>MMQMVWERGRNHVKTNFFNCCHFIFLPFQLISS</sequence>
<evidence type="ECO:0000313" key="1">
    <source>
        <dbReference type="EMBL" id="CDW30765.1"/>
    </source>
</evidence>
<reference evidence="1" key="1">
    <citation type="submission" date="2014-05" db="EMBL/GenBank/DDBJ databases">
        <authorList>
            <person name="Chronopoulou M."/>
        </authorList>
    </citation>
    <scope>NUCLEOTIDE SEQUENCE</scope>
    <source>
        <tissue evidence="1">Whole organism</tissue>
    </source>
</reference>
<accession>A0A0K2TY30</accession>